<keyword evidence="6 8" id="KW-0472">Membrane</keyword>
<dbReference type="Gene3D" id="2.40.170.20">
    <property type="entry name" value="TonB-dependent receptor, beta-barrel domain"/>
    <property type="match status" value="1"/>
</dbReference>
<keyword evidence="7 8" id="KW-0998">Cell outer membrane</keyword>
<comment type="similarity">
    <text evidence="8 9">Belongs to the TonB-dependent receptor family.</text>
</comment>
<dbReference type="Proteomes" id="UP000218934">
    <property type="component" value="Unassembled WGS sequence"/>
</dbReference>
<evidence type="ECO:0000259" key="10">
    <source>
        <dbReference type="Pfam" id="PF00593"/>
    </source>
</evidence>
<dbReference type="PANTHER" id="PTHR47234">
    <property type="match status" value="1"/>
</dbReference>
<gene>
    <name evidence="12" type="ORF">COO09_22580</name>
</gene>
<keyword evidence="12" id="KW-0675">Receptor</keyword>
<comment type="caution">
    <text evidence="12">The sequence shown here is derived from an EMBL/GenBank/DDBJ whole genome shotgun (WGS) entry which is preliminary data.</text>
</comment>
<feature type="domain" description="TonB-dependent receptor-like beta-barrel" evidence="10">
    <location>
        <begin position="429"/>
        <end position="919"/>
    </location>
</feature>
<evidence type="ECO:0000256" key="3">
    <source>
        <dbReference type="ARBA" id="ARBA00022452"/>
    </source>
</evidence>
<keyword evidence="2 8" id="KW-0813">Transport</keyword>
<evidence type="ECO:0000256" key="1">
    <source>
        <dbReference type="ARBA" id="ARBA00004571"/>
    </source>
</evidence>
<reference evidence="12 13" key="1">
    <citation type="submission" date="2017-09" db="EMBL/GenBank/DDBJ databases">
        <title>The Catabolism of 3,6-Dichlorosalicylic acid is Initiated by the Cytochrome P450 Monooxygenase DsmABC in Rhizorhabdus dicambivorans Ndbn-20.</title>
        <authorList>
            <person name="Na L."/>
        </authorList>
    </citation>
    <scope>NUCLEOTIDE SEQUENCE [LARGE SCALE GENOMIC DNA]</scope>
    <source>
        <strain evidence="12 13">Ndbn-20m</strain>
    </source>
</reference>
<protein>
    <submittedName>
        <fullName evidence="12">TonB-dependent receptor</fullName>
    </submittedName>
</protein>
<dbReference type="GO" id="GO:0009279">
    <property type="term" value="C:cell outer membrane"/>
    <property type="evidence" value="ECO:0007669"/>
    <property type="project" value="UniProtKB-SubCell"/>
</dbReference>
<evidence type="ECO:0000256" key="6">
    <source>
        <dbReference type="ARBA" id="ARBA00023136"/>
    </source>
</evidence>
<keyword evidence="4 8" id="KW-0812">Transmembrane</keyword>
<evidence type="ECO:0000313" key="12">
    <source>
        <dbReference type="EMBL" id="PCE39985.1"/>
    </source>
</evidence>
<dbReference type="AlphaFoldDB" id="A0A2A4FMK0"/>
<evidence type="ECO:0000256" key="5">
    <source>
        <dbReference type="ARBA" id="ARBA00023077"/>
    </source>
</evidence>
<dbReference type="SUPFAM" id="SSF56935">
    <property type="entry name" value="Porins"/>
    <property type="match status" value="1"/>
</dbReference>
<keyword evidence="5 9" id="KW-0798">TonB box</keyword>
<keyword evidence="3 8" id="KW-1134">Transmembrane beta strand</keyword>
<evidence type="ECO:0000256" key="8">
    <source>
        <dbReference type="PROSITE-ProRule" id="PRU01360"/>
    </source>
</evidence>
<dbReference type="InterPro" id="IPR012910">
    <property type="entry name" value="Plug_dom"/>
</dbReference>
<organism evidence="12 13">
    <name type="scientific">Rhizorhabdus dicambivorans</name>
    <dbReference type="NCBI Taxonomy" id="1850238"/>
    <lineage>
        <taxon>Bacteria</taxon>
        <taxon>Pseudomonadati</taxon>
        <taxon>Pseudomonadota</taxon>
        <taxon>Alphaproteobacteria</taxon>
        <taxon>Sphingomonadales</taxon>
        <taxon>Sphingomonadaceae</taxon>
        <taxon>Rhizorhabdus</taxon>
    </lineage>
</organism>
<dbReference type="InterPro" id="IPR037066">
    <property type="entry name" value="Plug_dom_sf"/>
</dbReference>
<feature type="domain" description="TonB-dependent receptor plug" evidence="11">
    <location>
        <begin position="48"/>
        <end position="161"/>
    </location>
</feature>
<evidence type="ECO:0000259" key="11">
    <source>
        <dbReference type="Pfam" id="PF07715"/>
    </source>
</evidence>
<evidence type="ECO:0000256" key="2">
    <source>
        <dbReference type="ARBA" id="ARBA00022448"/>
    </source>
</evidence>
<proteinExistence type="inferred from homology"/>
<name>A0A2A4FMK0_9SPHN</name>
<dbReference type="Pfam" id="PF00593">
    <property type="entry name" value="TonB_dep_Rec_b-barrel"/>
    <property type="match status" value="1"/>
</dbReference>
<dbReference type="Gene3D" id="2.170.130.10">
    <property type="entry name" value="TonB-dependent receptor, plug domain"/>
    <property type="match status" value="1"/>
</dbReference>
<evidence type="ECO:0000256" key="7">
    <source>
        <dbReference type="ARBA" id="ARBA00023237"/>
    </source>
</evidence>
<sequence>MSVIALTMFSLGNAAPGWAQAESASADSEAPAEEIIVTGSRLGRTSFNSPTPVNVIDQQRSQNLNITSVGDALNQIPSFRPITGPATQQFRSSANIAGRSLDLRGLGSIRTLTLIDGRRHVASSDDGNFDLNAIPSIMIQRSEVVTGGASAAYGAGAVSGVVNLITDTSFSGVKAEASYGVSDKGDARNKYIAFQVGSDFAGGRGHVVLGGEYADEGPVSDYNSRDWSRRHRDFVPNPFFSTNPALSNGLPANVGANDVRTSLTPAGTITVVHPLQGMQFDSNGNLVPFQFGALYNRARPSSLMIGGDPSITDYYGAVGPLVVATKHLSLLSHADYELTESLTLSAELGYAKVDGGPTGANPRSDPNGALRINRDNAYLTPATAAMMDAARVSFIPVSRINFELGPNIYSSTNETWHAFVGLKGGAFADWKWDAYYQFGRTNGRQSNANSRLEQRWKDSIDAVFAPAGLPGIAAGTIICRTTIANPTNGCVPANIMGPGKVSAAAAAWANTVAWSTRHFTDHTFAANFRGTLIEGWAGPISAAFGGEYRTSNSKGNNDPNSKAGLFSQIAWTFLPSTTQKVTEVYGELNLPVFKDWALGKSLELDGAVRQTHYSLSGSATTWKTGAVYQLSDDYMLRVTRSHDIRAPSPLELNPNRTVTTFSLADPKYGVQYLMPTFSGGNRNLKLETADTFTAGIAIKPSWFRGFALSVDYYDITVDGAIDIPSANLAVNICRSGSNPAICTLGTDVNGNPDRILALFATYQNINRLRTRGWEFVAKYSFDLADVGSFLGGNIDIALNGSLVNKLTTELPDGTRKELSNFTGNSGGVTNIVGVPRWRGDAVITYSQPTFSITAHASHIPKGLQNPDWIGPEQKGYSPYLPNSVTYNHVSSRTYFDLSGRVKLFGGEDRNIEMFGGVTNVFDTDPPPELRLNGNGLYFNPIGRAYKMGIRARM</sequence>
<evidence type="ECO:0000256" key="4">
    <source>
        <dbReference type="ARBA" id="ARBA00022692"/>
    </source>
</evidence>
<evidence type="ECO:0000256" key="9">
    <source>
        <dbReference type="RuleBase" id="RU003357"/>
    </source>
</evidence>
<dbReference type="Pfam" id="PF07715">
    <property type="entry name" value="Plug"/>
    <property type="match status" value="1"/>
</dbReference>
<dbReference type="EMBL" id="NWUF01000038">
    <property type="protein sequence ID" value="PCE39985.1"/>
    <property type="molecule type" value="Genomic_DNA"/>
</dbReference>
<dbReference type="InterPro" id="IPR039426">
    <property type="entry name" value="TonB-dep_rcpt-like"/>
</dbReference>
<comment type="subcellular location">
    <subcellularLocation>
        <location evidence="1 8">Cell outer membrane</location>
        <topology evidence="1 8">Multi-pass membrane protein</topology>
    </subcellularLocation>
</comment>
<dbReference type="KEGG" id="rdi:CMV14_09960"/>
<dbReference type="PROSITE" id="PS52016">
    <property type="entry name" value="TONB_DEPENDENT_REC_3"/>
    <property type="match status" value="1"/>
</dbReference>
<evidence type="ECO:0000313" key="13">
    <source>
        <dbReference type="Proteomes" id="UP000218934"/>
    </source>
</evidence>
<dbReference type="InterPro" id="IPR036942">
    <property type="entry name" value="Beta-barrel_TonB_sf"/>
</dbReference>
<dbReference type="PANTHER" id="PTHR47234:SF2">
    <property type="entry name" value="TONB-DEPENDENT RECEPTOR"/>
    <property type="match status" value="1"/>
</dbReference>
<dbReference type="InterPro" id="IPR000531">
    <property type="entry name" value="Beta-barrel_TonB"/>
</dbReference>
<keyword evidence="13" id="KW-1185">Reference proteome</keyword>
<accession>A0A2A4FMK0</accession>